<reference evidence="1 2" key="1">
    <citation type="submission" date="2019-08" db="EMBL/GenBank/DDBJ databases">
        <title>Genome of Phaeodactylibacter luteus.</title>
        <authorList>
            <person name="Bowman J.P."/>
        </authorList>
    </citation>
    <scope>NUCLEOTIDE SEQUENCE [LARGE SCALE GENOMIC DNA]</scope>
    <source>
        <strain evidence="1 2">KCTC 42180</strain>
    </source>
</reference>
<evidence type="ECO:0000313" key="1">
    <source>
        <dbReference type="EMBL" id="TXB67954.1"/>
    </source>
</evidence>
<dbReference type="AlphaFoldDB" id="A0A5C6S0M9"/>
<gene>
    <name evidence="1" type="ORF">FRY97_03660</name>
</gene>
<protein>
    <submittedName>
        <fullName evidence="1">DUF4194 domain-containing protein</fullName>
    </submittedName>
</protein>
<sequence length="231" mass="26898">MGAPPKSGSEYTTAGKAVLYHRGAHLCSRAPPNIISEMSGPTVSAEIRAPAIYLLKGILYREQHLDAWNLLLRYRERLRAYFEVLGLELIVEEGDGYAYLRQQPEEEDAELQPRLMTRRRLSYPQTLLIVLLRKRLLEFESEGSEVRLVLRYSDIADMMRLYWDDTATNERKQEDKLRADIKKMISFGFLQTVKEEDRYEVSRILKAYVPIEKLNEILEQLKAYAEAQKEP</sequence>
<dbReference type="Proteomes" id="UP000321580">
    <property type="component" value="Unassembled WGS sequence"/>
</dbReference>
<name>A0A5C6S0M9_9BACT</name>
<proteinExistence type="predicted"/>
<organism evidence="1 2">
    <name type="scientific">Phaeodactylibacter luteus</name>
    <dbReference type="NCBI Taxonomy" id="1564516"/>
    <lineage>
        <taxon>Bacteria</taxon>
        <taxon>Pseudomonadati</taxon>
        <taxon>Bacteroidota</taxon>
        <taxon>Saprospiria</taxon>
        <taxon>Saprospirales</taxon>
        <taxon>Haliscomenobacteraceae</taxon>
        <taxon>Phaeodactylibacter</taxon>
    </lineage>
</organism>
<dbReference type="Pfam" id="PF13835">
    <property type="entry name" value="DUF4194"/>
    <property type="match status" value="1"/>
</dbReference>
<dbReference type="OrthoDB" id="369102at2"/>
<dbReference type="InterPro" id="IPR025449">
    <property type="entry name" value="JetB"/>
</dbReference>
<dbReference type="EMBL" id="VOOR01000005">
    <property type="protein sequence ID" value="TXB67954.1"/>
    <property type="molecule type" value="Genomic_DNA"/>
</dbReference>
<keyword evidence="2" id="KW-1185">Reference proteome</keyword>
<evidence type="ECO:0000313" key="2">
    <source>
        <dbReference type="Proteomes" id="UP000321580"/>
    </source>
</evidence>
<accession>A0A5C6S0M9</accession>
<comment type="caution">
    <text evidence="1">The sequence shown here is derived from an EMBL/GenBank/DDBJ whole genome shotgun (WGS) entry which is preliminary data.</text>
</comment>